<comment type="caution">
    <text evidence="7">The sequence shown here is derived from an EMBL/GenBank/DDBJ whole genome shotgun (WGS) entry which is preliminary data.</text>
</comment>
<dbReference type="GeneID" id="64858527"/>
<evidence type="ECO:0000313" key="7">
    <source>
        <dbReference type="EMBL" id="CAB4255482.1"/>
    </source>
</evidence>
<comment type="subcellular location">
    <subcellularLocation>
        <location evidence="1 6">Mitochondrion</location>
    </subcellularLocation>
</comment>
<evidence type="ECO:0000256" key="4">
    <source>
        <dbReference type="ARBA" id="ARBA00023128"/>
    </source>
</evidence>
<evidence type="ECO:0000256" key="1">
    <source>
        <dbReference type="ARBA" id="ARBA00004173"/>
    </source>
</evidence>
<dbReference type="RefSeq" id="XP_041407326.1">
    <property type="nucleotide sequence ID" value="XM_041551392.1"/>
</dbReference>
<keyword evidence="8" id="KW-1185">Reference proteome</keyword>
<evidence type="ECO:0000256" key="6">
    <source>
        <dbReference type="RuleBase" id="RU363007"/>
    </source>
</evidence>
<reference evidence="7 8" key="1">
    <citation type="submission" date="2020-05" db="EMBL/GenBank/DDBJ databases">
        <authorList>
            <person name="Casaregola S."/>
            <person name="Devillers H."/>
            <person name="Grondin C."/>
        </authorList>
    </citation>
    <scope>NUCLEOTIDE SEQUENCE [LARGE SCALE GENOMIC DNA]</scope>
    <source>
        <strain evidence="7 8">CLIB 1767</strain>
    </source>
</reference>
<dbReference type="Pfam" id="PF17053">
    <property type="entry name" value="GEP5"/>
    <property type="match status" value="1"/>
</dbReference>
<dbReference type="OrthoDB" id="4066262at2759"/>
<evidence type="ECO:0000256" key="3">
    <source>
        <dbReference type="ARBA" id="ARBA00018341"/>
    </source>
</evidence>
<dbReference type="Proteomes" id="UP000644660">
    <property type="component" value="Unassembled WGS sequence"/>
</dbReference>
<dbReference type="EMBL" id="CAEFZW010000006">
    <property type="protein sequence ID" value="CAB4255482.1"/>
    <property type="molecule type" value="Genomic_DNA"/>
</dbReference>
<dbReference type="InterPro" id="IPR031455">
    <property type="entry name" value="Gep5"/>
</dbReference>
<sequence>MENIDKYISTEHTHISLQSRKPHFSFTVNMSILQALRNIPLHASTTALIEKRILLNQHATENEKLRLHELVKRFTIARKTTQKNKAAEELIYMTYFHWTNTVPAYLKVFETRYDDLLNYWPIDKDSEHLKDKKVPILRDLWLRNDSQAIQLTLDHMSKQDPNCPIDMFKPIFEQFQFLMSEPQLQRRKLGKTARVPALLLPMNVLGKDIPSCRANNLLKEQINDVKTILTIDNPILAPDVAQDLLNLSNNYDHTMNRKISRRYRLVSKYGYSWIKPCNGDKPKLASLCGSEFTSYLEQPEFEQIT</sequence>
<dbReference type="AlphaFoldDB" id="A0A8H2ZIG0"/>
<keyword evidence="4 6" id="KW-0496">Mitochondrion</keyword>
<protein>
    <recommendedName>
        <fullName evidence="3 6">Genetic interactor of prohibitin 5, mitochondrial</fullName>
    </recommendedName>
</protein>
<evidence type="ECO:0000256" key="5">
    <source>
        <dbReference type="ARBA" id="ARBA00025061"/>
    </source>
</evidence>
<evidence type="ECO:0000256" key="2">
    <source>
        <dbReference type="ARBA" id="ARBA00008036"/>
    </source>
</evidence>
<name>A0A8H2ZIG0_9SACH</name>
<accession>A0A8H2ZIG0</accession>
<comment type="similarity">
    <text evidence="2 6">Belongs to the GEP5 family.</text>
</comment>
<dbReference type="GO" id="GO:0005739">
    <property type="term" value="C:mitochondrion"/>
    <property type="evidence" value="ECO:0007669"/>
    <property type="project" value="UniProtKB-SubCell"/>
</dbReference>
<evidence type="ECO:0000313" key="8">
    <source>
        <dbReference type="Proteomes" id="UP000644660"/>
    </source>
</evidence>
<proteinExistence type="inferred from homology"/>
<comment type="function">
    <text evidence="5 6">Essential for respiratory growth and required for maintenance of mtDNA. Required for cell survival in the absence of prohibitins.</text>
</comment>
<organism evidence="7 8">
    <name type="scientific">Maudiozyma barnettii</name>
    <dbReference type="NCBI Taxonomy" id="61262"/>
    <lineage>
        <taxon>Eukaryota</taxon>
        <taxon>Fungi</taxon>
        <taxon>Dikarya</taxon>
        <taxon>Ascomycota</taxon>
        <taxon>Saccharomycotina</taxon>
        <taxon>Saccharomycetes</taxon>
        <taxon>Saccharomycetales</taxon>
        <taxon>Saccharomycetaceae</taxon>
        <taxon>Maudiozyma</taxon>
    </lineage>
</organism>
<gene>
    <name evidence="7" type="ORF">KABA2_06S06424</name>
</gene>